<gene>
    <name evidence="1" type="ORF">ACFPIH_47690</name>
</gene>
<sequence>MDTQEDPTAQFAIYIAASNDQNGNPRRGWLLHNAPTGVPFRFVNEGYAGNEALREAGFNPDALPIVERIRVPAREYRRMRKEYAQ</sequence>
<dbReference type="RefSeq" id="WP_381177484.1">
    <property type="nucleotide sequence ID" value="NZ_JBHSFK010000050.1"/>
</dbReference>
<dbReference type="EMBL" id="JBHSFK010000050">
    <property type="protein sequence ID" value="MFC4507040.1"/>
    <property type="molecule type" value="Genomic_DNA"/>
</dbReference>
<evidence type="ECO:0000313" key="1">
    <source>
        <dbReference type="EMBL" id="MFC4507040.1"/>
    </source>
</evidence>
<proteinExistence type="predicted"/>
<name>A0ABV9B448_9ACTN</name>
<keyword evidence="2" id="KW-1185">Reference proteome</keyword>
<dbReference type="Proteomes" id="UP001595839">
    <property type="component" value="Unassembled WGS sequence"/>
</dbReference>
<organism evidence="1 2">
    <name type="scientific">Streptomyces vulcanius</name>
    <dbReference type="NCBI Taxonomy" id="1441876"/>
    <lineage>
        <taxon>Bacteria</taxon>
        <taxon>Bacillati</taxon>
        <taxon>Actinomycetota</taxon>
        <taxon>Actinomycetes</taxon>
        <taxon>Kitasatosporales</taxon>
        <taxon>Streptomycetaceae</taxon>
        <taxon>Streptomyces</taxon>
    </lineage>
</organism>
<protein>
    <submittedName>
        <fullName evidence="1">Uncharacterized protein</fullName>
    </submittedName>
</protein>
<evidence type="ECO:0000313" key="2">
    <source>
        <dbReference type="Proteomes" id="UP001595839"/>
    </source>
</evidence>
<accession>A0ABV9B448</accession>
<comment type="caution">
    <text evidence="1">The sequence shown here is derived from an EMBL/GenBank/DDBJ whole genome shotgun (WGS) entry which is preliminary data.</text>
</comment>
<reference evidence="2" key="1">
    <citation type="journal article" date="2019" name="Int. J. Syst. Evol. Microbiol.">
        <title>The Global Catalogue of Microorganisms (GCM) 10K type strain sequencing project: providing services to taxonomists for standard genome sequencing and annotation.</title>
        <authorList>
            <consortium name="The Broad Institute Genomics Platform"/>
            <consortium name="The Broad Institute Genome Sequencing Center for Infectious Disease"/>
            <person name="Wu L."/>
            <person name="Ma J."/>
        </authorList>
    </citation>
    <scope>NUCLEOTIDE SEQUENCE [LARGE SCALE GENOMIC DNA]</scope>
    <source>
        <strain evidence="2">CGMCC 4.7177</strain>
    </source>
</reference>